<dbReference type="RefSeq" id="WP_173219302.1">
    <property type="nucleotide sequence ID" value="NZ_CP048104.1"/>
</dbReference>
<keyword evidence="3" id="KW-1185">Reference proteome</keyword>
<sequence length="129" mass="14860">MGKRETLYHYTNEQGFNGILSLQKLNPSLKEGGRRGDARYGDGVYVTDIKPGEKLEELSRELVNNPRQGHRFTHYIEIDVTNLEIKRGKLENTITNDKSIRNENDILMEVRNERDGISNNLSRTQGIEK</sequence>
<dbReference type="AlphaFoldDB" id="A0A7D4BFY9"/>
<protein>
    <recommendedName>
        <fullName evidence="1">Tox-ART-HYD1 domain-containing protein</fullName>
    </recommendedName>
</protein>
<reference evidence="2 3" key="1">
    <citation type="submission" date="2020-01" db="EMBL/GenBank/DDBJ databases">
        <authorList>
            <person name="Gulvik C.A."/>
            <person name="Batra D.G."/>
        </authorList>
    </citation>
    <scope>NUCLEOTIDE SEQUENCE [LARGE SCALE GENOMIC DNA]</scope>
    <source>
        <strain evidence="2 3">W9323</strain>
    </source>
</reference>
<dbReference type="KEGG" id="kpul:GXN76_00775"/>
<gene>
    <name evidence="2" type="ORF">GXN76_00775</name>
</gene>
<accession>A0A7D4BFY9</accession>
<organism evidence="2 3">
    <name type="scientific">Kroppenstedtia pulmonis</name>
    <dbReference type="NCBI Taxonomy" id="1380685"/>
    <lineage>
        <taxon>Bacteria</taxon>
        <taxon>Bacillati</taxon>
        <taxon>Bacillota</taxon>
        <taxon>Bacilli</taxon>
        <taxon>Bacillales</taxon>
        <taxon>Thermoactinomycetaceae</taxon>
        <taxon>Kroppenstedtia</taxon>
    </lineage>
</organism>
<evidence type="ECO:0000259" key="1">
    <source>
        <dbReference type="Pfam" id="PF15633"/>
    </source>
</evidence>
<dbReference type="Proteomes" id="UP000503088">
    <property type="component" value="Chromosome"/>
</dbReference>
<name>A0A7D4BFY9_9BACL</name>
<dbReference type="Pfam" id="PF15633">
    <property type="entry name" value="Tox-ART-HYD1"/>
    <property type="match status" value="1"/>
</dbReference>
<evidence type="ECO:0000313" key="3">
    <source>
        <dbReference type="Proteomes" id="UP000503088"/>
    </source>
</evidence>
<proteinExistence type="predicted"/>
<dbReference type="InterPro" id="IPR028920">
    <property type="entry name" value="Tox-ART-HYD1_dom"/>
</dbReference>
<evidence type="ECO:0000313" key="2">
    <source>
        <dbReference type="EMBL" id="QKG83135.1"/>
    </source>
</evidence>
<feature type="domain" description="Tox-ART-HYD1" evidence="1">
    <location>
        <begin position="7"/>
        <end position="93"/>
    </location>
</feature>
<dbReference type="EMBL" id="CP048104">
    <property type="protein sequence ID" value="QKG83135.1"/>
    <property type="molecule type" value="Genomic_DNA"/>
</dbReference>